<name>S6DR04_9BILA</name>
<evidence type="ECO:0000256" key="5">
    <source>
        <dbReference type="ARBA" id="ARBA00023163"/>
    </source>
</evidence>
<protein>
    <recommendedName>
        <fullName evidence="8">Hairy and enhancer of split-related protein HELT</fullName>
    </recommendedName>
    <alternativeName>
        <fullName evidence="9">HES/HEY-like transcription factor</fullName>
    </alternativeName>
</protein>
<evidence type="ECO:0000259" key="11">
    <source>
        <dbReference type="PROSITE" id="PS51054"/>
    </source>
</evidence>
<dbReference type="EMBL" id="HG004122">
    <property type="protein sequence ID" value="CDF52136.1"/>
    <property type="molecule type" value="mRNA"/>
</dbReference>
<dbReference type="GO" id="GO:0006355">
    <property type="term" value="P:regulation of DNA-templated transcription"/>
    <property type="evidence" value="ECO:0007669"/>
    <property type="project" value="InterPro"/>
</dbReference>
<dbReference type="SMART" id="SM00511">
    <property type="entry name" value="ORANGE"/>
    <property type="match status" value="1"/>
</dbReference>
<dbReference type="Gene3D" id="6.10.250.980">
    <property type="match status" value="1"/>
</dbReference>
<evidence type="ECO:0000256" key="8">
    <source>
        <dbReference type="ARBA" id="ARBA00073323"/>
    </source>
</evidence>
<evidence type="ECO:0000256" key="1">
    <source>
        <dbReference type="ARBA" id="ARBA00004123"/>
    </source>
</evidence>
<dbReference type="SUPFAM" id="SSF47459">
    <property type="entry name" value="HLH, helix-loop-helix DNA-binding domain"/>
    <property type="match status" value="1"/>
</dbReference>
<keyword evidence="6" id="KW-0539">Nucleus</keyword>
<dbReference type="InterPro" id="IPR036638">
    <property type="entry name" value="HLH_DNA-bd_sf"/>
</dbReference>
<evidence type="ECO:0000259" key="10">
    <source>
        <dbReference type="PROSITE" id="PS50888"/>
    </source>
</evidence>
<dbReference type="CDD" id="cd11408">
    <property type="entry name" value="bHLH-O_HELT"/>
    <property type="match status" value="1"/>
</dbReference>
<dbReference type="GO" id="GO:0046983">
    <property type="term" value="F:protein dimerization activity"/>
    <property type="evidence" value="ECO:0007669"/>
    <property type="project" value="InterPro"/>
</dbReference>
<evidence type="ECO:0000256" key="3">
    <source>
        <dbReference type="ARBA" id="ARBA00023015"/>
    </source>
</evidence>
<dbReference type="FunFam" id="4.10.280.10:FF:000054">
    <property type="entry name" value="hairy and enhancer of split-related protein HELT"/>
    <property type="match status" value="1"/>
</dbReference>
<evidence type="ECO:0000313" key="12">
    <source>
        <dbReference type="EMBL" id="CDF52136.1"/>
    </source>
</evidence>
<keyword evidence="3" id="KW-0805">Transcription regulation</keyword>
<evidence type="ECO:0000256" key="9">
    <source>
        <dbReference type="ARBA" id="ARBA00078769"/>
    </source>
</evidence>
<dbReference type="InterPro" id="IPR011598">
    <property type="entry name" value="bHLH_dom"/>
</dbReference>
<reference evidence="12" key="1">
    <citation type="submission" date="2013-05" db="EMBL/GenBank/DDBJ databases">
        <authorList>
            <person name="Janssen R."/>
        </authorList>
    </citation>
    <scope>NUCLEOTIDE SEQUENCE</scope>
    <source>
        <tissue evidence="12">Whole organism</tissue>
    </source>
</reference>
<evidence type="ECO:0000256" key="2">
    <source>
        <dbReference type="ARBA" id="ARBA00022491"/>
    </source>
</evidence>
<dbReference type="InterPro" id="IPR050370">
    <property type="entry name" value="HES_HEY"/>
</dbReference>
<evidence type="ECO:0000256" key="6">
    <source>
        <dbReference type="ARBA" id="ARBA00023242"/>
    </source>
</evidence>
<dbReference type="SUPFAM" id="SSF158457">
    <property type="entry name" value="Orange domain-like"/>
    <property type="match status" value="1"/>
</dbReference>
<organism evidence="12">
    <name type="scientific">Euperipatoides kanangrensis</name>
    <dbReference type="NCBI Taxonomy" id="488523"/>
    <lineage>
        <taxon>Eukaryota</taxon>
        <taxon>Metazoa</taxon>
        <taxon>Ecdysozoa</taxon>
        <taxon>Onychophora</taxon>
        <taxon>Udeonychophora</taxon>
        <taxon>Euonychophora</taxon>
        <taxon>Peripatopsidae</taxon>
        <taxon>Euperipatoides</taxon>
    </lineage>
</organism>
<accession>S6DR04</accession>
<dbReference type="PROSITE" id="PS51054">
    <property type="entry name" value="ORANGE"/>
    <property type="match status" value="1"/>
</dbReference>
<comment type="similarity">
    <text evidence="7">Belongs to the HEY family.</text>
</comment>
<dbReference type="SMART" id="SM00353">
    <property type="entry name" value="HLH"/>
    <property type="match status" value="1"/>
</dbReference>
<dbReference type="AlphaFoldDB" id="S6DR04"/>
<dbReference type="PROSITE" id="PS50888">
    <property type="entry name" value="BHLH"/>
    <property type="match status" value="1"/>
</dbReference>
<reference evidence="12" key="2">
    <citation type="submission" date="2013-08" db="EMBL/GenBank/DDBJ databases">
        <title>Deciphering the onychophoran segmentation gene cascade: gene expression reveals limited involvement of pair rule gene orthologs in segmentation, but a highly conserved segment polarity gene network.</title>
        <authorList>
            <person name="Janssen R.J."/>
            <person name="Budd G.E."/>
        </authorList>
    </citation>
    <scope>NUCLEOTIDE SEQUENCE</scope>
    <source>
        <tissue evidence="12">Whole organism</tissue>
    </source>
</reference>
<feature type="domain" description="Orange" evidence="11">
    <location>
        <begin position="91"/>
        <end position="126"/>
    </location>
</feature>
<dbReference type="Pfam" id="PF07527">
    <property type="entry name" value="Hairy_orange"/>
    <property type="match status" value="1"/>
</dbReference>
<gene>
    <name evidence="12" type="primary">Hes3</name>
</gene>
<dbReference type="GO" id="GO:0003677">
    <property type="term" value="F:DNA binding"/>
    <property type="evidence" value="ECO:0007669"/>
    <property type="project" value="UniProtKB-KW"/>
</dbReference>
<keyword evidence="2" id="KW-0678">Repressor</keyword>
<sequence>MTSRKREKGEQTSHKIIEKRRRDRINNCLAELSQTVPAAFAKQTSGKLEKAEILEMTVEYLRAIQTSEFGQKINNSELFNQELWADMIQHYQSGYNECMKEVFRFMTEVEGVDTNDSRCIRIMSYLQARICTEPVPSNNLTYGDKVPIYSTAMFPSSNRNLATNASSTSIPGVFHHPYSGLRLIHRFSPYSLPNHSNFRPSSTSNFVNLDCKSTFSAMNFQPRNGLSNNCNFQGSVKFPSSSSLTCGLNTSFSNGLLSSGYHNL</sequence>
<dbReference type="Pfam" id="PF00010">
    <property type="entry name" value="HLH"/>
    <property type="match status" value="1"/>
</dbReference>
<evidence type="ECO:0000256" key="4">
    <source>
        <dbReference type="ARBA" id="ARBA00023125"/>
    </source>
</evidence>
<evidence type="ECO:0000256" key="7">
    <source>
        <dbReference type="ARBA" id="ARBA00038262"/>
    </source>
</evidence>
<dbReference type="PANTHER" id="PTHR10985">
    <property type="entry name" value="BASIC HELIX-LOOP-HELIX TRANSCRIPTION FACTOR, HES-RELATED"/>
    <property type="match status" value="1"/>
</dbReference>
<feature type="domain" description="BHLH" evidence="10">
    <location>
        <begin position="9"/>
        <end position="64"/>
    </location>
</feature>
<dbReference type="Gene3D" id="4.10.280.10">
    <property type="entry name" value="Helix-loop-helix DNA-binding domain"/>
    <property type="match status" value="1"/>
</dbReference>
<dbReference type="GO" id="GO:0005634">
    <property type="term" value="C:nucleus"/>
    <property type="evidence" value="ECO:0007669"/>
    <property type="project" value="UniProtKB-SubCell"/>
</dbReference>
<dbReference type="InterPro" id="IPR003650">
    <property type="entry name" value="Orange_dom"/>
</dbReference>
<keyword evidence="4" id="KW-0238">DNA-binding</keyword>
<keyword evidence="5" id="KW-0804">Transcription</keyword>
<proteinExistence type="evidence at transcript level"/>
<comment type="subcellular location">
    <subcellularLocation>
        <location evidence="1">Nucleus</location>
    </subcellularLocation>
</comment>